<evidence type="ECO:0000256" key="5">
    <source>
        <dbReference type="ARBA" id="ARBA00022856"/>
    </source>
</evidence>
<evidence type="ECO:0000313" key="12">
    <source>
        <dbReference type="Proteomes" id="UP000749646"/>
    </source>
</evidence>
<comment type="similarity">
    <text evidence="2">Belongs to the oligopeptide OPT transporter family.</text>
</comment>
<evidence type="ECO:0000256" key="1">
    <source>
        <dbReference type="ARBA" id="ARBA00004141"/>
    </source>
</evidence>
<organism evidence="11 12">
    <name type="scientific">Modicella reniformis</name>
    <dbReference type="NCBI Taxonomy" id="1440133"/>
    <lineage>
        <taxon>Eukaryota</taxon>
        <taxon>Fungi</taxon>
        <taxon>Fungi incertae sedis</taxon>
        <taxon>Mucoromycota</taxon>
        <taxon>Mortierellomycotina</taxon>
        <taxon>Mortierellomycetes</taxon>
        <taxon>Mortierellales</taxon>
        <taxon>Mortierellaceae</taxon>
        <taxon>Modicella</taxon>
    </lineage>
</organism>
<keyword evidence="5" id="KW-0571">Peptide transport</keyword>
<dbReference type="GO" id="GO:0035673">
    <property type="term" value="F:oligopeptide transmembrane transporter activity"/>
    <property type="evidence" value="ECO:0007669"/>
    <property type="project" value="InterPro"/>
</dbReference>
<feature type="transmembrane region" description="Helical" evidence="10">
    <location>
        <begin position="226"/>
        <end position="246"/>
    </location>
</feature>
<dbReference type="InterPro" id="IPR004648">
    <property type="entry name" value="Oligpept_transpt"/>
</dbReference>
<dbReference type="PANTHER" id="PTHR22601">
    <property type="entry name" value="ISP4 LIKE PROTEIN"/>
    <property type="match status" value="1"/>
</dbReference>
<dbReference type="GO" id="GO:0015031">
    <property type="term" value="P:protein transport"/>
    <property type="evidence" value="ECO:0007669"/>
    <property type="project" value="UniProtKB-KW"/>
</dbReference>
<keyword evidence="8 10" id="KW-0472">Membrane</keyword>
<protein>
    <submittedName>
        <fullName evidence="11">Uncharacterized protein</fullName>
    </submittedName>
</protein>
<evidence type="ECO:0000256" key="4">
    <source>
        <dbReference type="ARBA" id="ARBA00022692"/>
    </source>
</evidence>
<gene>
    <name evidence="11" type="ORF">BGZ65_011028</name>
</gene>
<keyword evidence="12" id="KW-1185">Reference proteome</keyword>
<feature type="compositionally biased region" description="Gly residues" evidence="9">
    <location>
        <begin position="527"/>
        <end position="536"/>
    </location>
</feature>
<keyword evidence="4 10" id="KW-0812">Transmembrane</keyword>
<feature type="transmembrane region" description="Helical" evidence="10">
    <location>
        <begin position="624"/>
        <end position="644"/>
    </location>
</feature>
<feature type="transmembrane region" description="Helical" evidence="10">
    <location>
        <begin position="404"/>
        <end position="424"/>
    </location>
</feature>
<feature type="transmembrane region" description="Helical" evidence="10">
    <location>
        <begin position="55"/>
        <end position="76"/>
    </location>
</feature>
<accession>A0A9P6J3W9</accession>
<evidence type="ECO:0000256" key="8">
    <source>
        <dbReference type="ARBA" id="ARBA00023136"/>
    </source>
</evidence>
<evidence type="ECO:0000256" key="10">
    <source>
        <dbReference type="SAM" id="Phobius"/>
    </source>
</evidence>
<dbReference type="EMBL" id="JAAAHW010006423">
    <property type="protein sequence ID" value="KAF9961219.1"/>
    <property type="molecule type" value="Genomic_DNA"/>
</dbReference>
<dbReference type="Pfam" id="PF03169">
    <property type="entry name" value="OPT"/>
    <property type="match status" value="2"/>
</dbReference>
<reference evidence="11" key="1">
    <citation type="journal article" date="2020" name="Fungal Divers.">
        <title>Resolving the Mortierellaceae phylogeny through synthesis of multi-gene phylogenetics and phylogenomics.</title>
        <authorList>
            <person name="Vandepol N."/>
            <person name="Liber J."/>
            <person name="Desiro A."/>
            <person name="Na H."/>
            <person name="Kennedy M."/>
            <person name="Barry K."/>
            <person name="Grigoriev I.V."/>
            <person name="Miller A.N."/>
            <person name="O'Donnell K."/>
            <person name="Stajich J.E."/>
            <person name="Bonito G."/>
        </authorList>
    </citation>
    <scope>NUCLEOTIDE SEQUENCE</scope>
    <source>
        <strain evidence="11">MES-2147</strain>
    </source>
</reference>
<dbReference type="InterPro" id="IPR004813">
    <property type="entry name" value="OPT"/>
</dbReference>
<feature type="transmembrane region" description="Helical" evidence="10">
    <location>
        <begin position="252"/>
        <end position="272"/>
    </location>
</feature>
<dbReference type="AlphaFoldDB" id="A0A9P6J3W9"/>
<feature type="transmembrane region" description="Helical" evidence="10">
    <location>
        <begin position="656"/>
        <end position="681"/>
    </location>
</feature>
<sequence>MSYPIISSNLYDNTSRLYDVSRIVNEDLSFNLTMYESYSPVIMTPYFAITYGTSFMAVIAAFIHVALYYGADIWLIAKTRCSRRMRCVQESGIAESLQGFLGSPIADSSLENESAALPAATLSVGVREPAAELVSGFGQGCGPTTGRRNSDTVLFKKDGIIRPRQFSLQLGSFSMPTLQENSTAAAAAPRCSKTVVDDRAQIPTEMFGKEDIHTTLMRAYPEIPGWWFGSIFVICFAMAVMVCRASEIQLPVYALVLALILAAAFAIPMAIIEALSSTQIGLNVLSEVVCGYLLPGDQLGNSIFKCYSYMALYQCLNLTQGFKLGHYMKVPPRKILIVVIYGTLVGAVVKIQFMEWLLLYNRKELLDASPRSGWSLRNLSLFFSASLLWGAISPKRLFAEGSIYHFLPYCFLIGIVLPVPFYIMHRYYPPYGAMCKGNSIFPFMPKCRCPTSHIAASSEDDGLSTTAIYTATFHGDRHDKTLFDSENNTKRERSCASRIFGQCWSFRDRGHQDQGEDKEMSPDQVASGGGGGGGGTCETNLDNDSSEENSIESSDRSIASDDPIIAEFQRDSSSSSSTSFSSTQVPHLYYSNSDSTLNYHLRRFPWHLINTPLICAGASFVPQAPASFVVSAGIVSFCFAFLVLRYHHEWWRRYTFVLAAALDAGTQICNMTIFVIFSLILRGAVEFPNWFGNDALNVEKCGVGDGYN</sequence>
<evidence type="ECO:0000256" key="6">
    <source>
        <dbReference type="ARBA" id="ARBA00022927"/>
    </source>
</evidence>
<dbReference type="OrthoDB" id="9986677at2759"/>
<feature type="transmembrane region" description="Helical" evidence="10">
    <location>
        <begin position="374"/>
        <end position="392"/>
    </location>
</feature>
<feature type="transmembrane region" description="Helical" evidence="10">
    <location>
        <begin position="335"/>
        <end position="354"/>
    </location>
</feature>
<keyword evidence="6" id="KW-0653">Protein transport</keyword>
<dbReference type="NCBIfam" id="TIGR00728">
    <property type="entry name" value="OPT_sfam"/>
    <property type="match status" value="1"/>
</dbReference>
<keyword evidence="3" id="KW-0813">Transport</keyword>
<evidence type="ECO:0000256" key="3">
    <source>
        <dbReference type="ARBA" id="ARBA00022448"/>
    </source>
</evidence>
<evidence type="ECO:0000256" key="9">
    <source>
        <dbReference type="SAM" id="MobiDB-lite"/>
    </source>
</evidence>
<feature type="region of interest" description="Disordered" evidence="9">
    <location>
        <begin position="509"/>
        <end position="557"/>
    </location>
</feature>
<dbReference type="Proteomes" id="UP000749646">
    <property type="component" value="Unassembled WGS sequence"/>
</dbReference>
<evidence type="ECO:0000313" key="11">
    <source>
        <dbReference type="EMBL" id="KAF9961219.1"/>
    </source>
</evidence>
<proteinExistence type="inferred from homology"/>
<comment type="subcellular location">
    <subcellularLocation>
        <location evidence="1">Membrane</location>
        <topology evidence="1">Multi-pass membrane protein</topology>
    </subcellularLocation>
</comment>
<evidence type="ECO:0000256" key="2">
    <source>
        <dbReference type="ARBA" id="ARBA00008807"/>
    </source>
</evidence>
<keyword evidence="7 10" id="KW-1133">Transmembrane helix</keyword>
<comment type="caution">
    <text evidence="11">The sequence shown here is derived from an EMBL/GenBank/DDBJ whole genome shotgun (WGS) entry which is preliminary data.</text>
</comment>
<dbReference type="GO" id="GO:0016020">
    <property type="term" value="C:membrane"/>
    <property type="evidence" value="ECO:0007669"/>
    <property type="project" value="UniProtKB-SubCell"/>
</dbReference>
<name>A0A9P6J3W9_9FUNG</name>
<evidence type="ECO:0000256" key="7">
    <source>
        <dbReference type="ARBA" id="ARBA00022989"/>
    </source>
</evidence>
<feature type="compositionally biased region" description="Basic and acidic residues" evidence="9">
    <location>
        <begin position="509"/>
        <end position="521"/>
    </location>
</feature>